<dbReference type="EnsemblMetazoa" id="CJA18244.1">
    <property type="protein sequence ID" value="CJA18244.1"/>
    <property type="gene ID" value="WBGene00137449"/>
</dbReference>
<dbReference type="CDD" id="cd20805">
    <property type="entry name" value="C1_DGK_rpt2"/>
    <property type="match status" value="1"/>
</dbReference>
<dbReference type="PANTHER" id="PTHR45908:SF18">
    <property type="entry name" value="FUNGAL LIPASE-LIKE DOMAIN-CONTAINING PROTEIN"/>
    <property type="match status" value="1"/>
</dbReference>
<evidence type="ECO:0000313" key="4">
    <source>
        <dbReference type="Proteomes" id="UP000005237"/>
    </source>
</evidence>
<organism evidence="3 4">
    <name type="scientific">Caenorhabditis japonica</name>
    <dbReference type="NCBI Taxonomy" id="281687"/>
    <lineage>
        <taxon>Eukaryota</taxon>
        <taxon>Metazoa</taxon>
        <taxon>Ecdysozoa</taxon>
        <taxon>Nematoda</taxon>
        <taxon>Chromadorea</taxon>
        <taxon>Rhabditida</taxon>
        <taxon>Rhabditina</taxon>
        <taxon>Rhabditomorpha</taxon>
        <taxon>Rhabditoidea</taxon>
        <taxon>Rhabditidae</taxon>
        <taxon>Peloderinae</taxon>
        <taxon>Caenorhabditis</taxon>
    </lineage>
</organism>
<accession>A0A8R1E2H5</accession>
<keyword evidence="4" id="KW-1185">Reference proteome</keyword>
<dbReference type="Pfam" id="PF01764">
    <property type="entry name" value="Lipase_3"/>
    <property type="match status" value="1"/>
</dbReference>
<dbReference type="AlphaFoldDB" id="A0A8R1E2H5"/>
<proteinExistence type="predicted"/>
<dbReference type="CDD" id="cd00519">
    <property type="entry name" value="Lipase_3"/>
    <property type="match status" value="1"/>
</dbReference>
<evidence type="ECO:0000313" key="3">
    <source>
        <dbReference type="EnsemblMetazoa" id="CJA18244.1"/>
    </source>
</evidence>
<feature type="chain" id="PRO_5035880799" evidence="1">
    <location>
        <begin position="17"/>
        <end position="362"/>
    </location>
</feature>
<dbReference type="InterPro" id="IPR002921">
    <property type="entry name" value="Fungal_lipase-type"/>
</dbReference>
<evidence type="ECO:0000259" key="2">
    <source>
        <dbReference type="Pfam" id="PF01764"/>
    </source>
</evidence>
<protein>
    <submittedName>
        <fullName evidence="3">Lipase_3 domain-containing protein</fullName>
    </submittedName>
</protein>
<feature type="signal peptide" evidence="1">
    <location>
        <begin position="1"/>
        <end position="16"/>
    </location>
</feature>
<name>A0A8R1E2H5_CAEJA</name>
<dbReference type="PANTHER" id="PTHR45908">
    <property type="entry name" value="PROTEIN CBG11750-RELATED"/>
    <property type="match status" value="1"/>
</dbReference>
<dbReference type="Proteomes" id="UP000005237">
    <property type="component" value="Unassembled WGS sequence"/>
</dbReference>
<keyword evidence="1" id="KW-0732">Signal</keyword>
<sequence>MTKLLLLLSLLCAAHSAPLDSCARIDSCGECTGAADGFGYRCQWCGSSASCASEQSESLCHVDDMTLDKYNCPGNVSDVRYDESFMRQTVLPLIAATHSPDAPHLLSALESCFHDQIEIINSYEIFCEDTEVTTCFGYSAYLKDRNALVLAFRGTTTLFQLIDEGISFFLHPKVEFNVTEGVVDSYYLNAFYKLWEKGMRNDVEKVMREKEDVKFWFFGHSLGGGLASIASSYVAKTYGLDTNRSKLVTFGMPRIGDIDLAQAHDELVPDSWRIEHSKDPVPALPPRTFPDNIDQGSFHHKAEIWYPLGMAQGASFQVGSRPDTTVGRSVFPFNIEDHFTYFDVLLETWYLKGCNREEAIEK</sequence>
<dbReference type="OMA" id="CFAYSAY"/>
<feature type="domain" description="Fungal lipase-type" evidence="2">
    <location>
        <begin position="149"/>
        <end position="288"/>
    </location>
</feature>
<reference evidence="3" key="2">
    <citation type="submission" date="2022-06" db="UniProtKB">
        <authorList>
            <consortium name="EnsemblMetazoa"/>
        </authorList>
    </citation>
    <scope>IDENTIFICATION</scope>
    <source>
        <strain evidence="3">DF5081</strain>
    </source>
</reference>
<dbReference type="GO" id="GO:0006629">
    <property type="term" value="P:lipid metabolic process"/>
    <property type="evidence" value="ECO:0007669"/>
    <property type="project" value="InterPro"/>
</dbReference>
<reference evidence="4" key="1">
    <citation type="submission" date="2010-08" db="EMBL/GenBank/DDBJ databases">
        <authorList>
            <consortium name="Caenorhabditis japonica Sequencing Consortium"/>
            <person name="Wilson R.K."/>
        </authorList>
    </citation>
    <scope>NUCLEOTIDE SEQUENCE [LARGE SCALE GENOMIC DNA]</scope>
    <source>
        <strain evidence="4">DF5081</strain>
    </source>
</reference>
<evidence type="ECO:0000256" key="1">
    <source>
        <dbReference type="SAM" id="SignalP"/>
    </source>
</evidence>
<dbReference type="Gene3D" id="3.40.50.1820">
    <property type="entry name" value="alpha/beta hydrolase"/>
    <property type="match status" value="1"/>
</dbReference>
<dbReference type="SUPFAM" id="SSF53474">
    <property type="entry name" value="alpha/beta-Hydrolases"/>
    <property type="match status" value="1"/>
</dbReference>
<dbReference type="InterPro" id="IPR029058">
    <property type="entry name" value="AB_hydrolase_fold"/>
</dbReference>